<evidence type="ECO:0000313" key="2">
    <source>
        <dbReference type="EMBL" id="KHD75721.1"/>
    </source>
</evidence>
<comment type="caution">
    <text evidence="2">The sequence shown here is derived from an EMBL/GenBank/DDBJ whole genome shotgun (WGS) entry which is preliminary data.</text>
</comment>
<gene>
    <name evidence="2" type="ORF">MB27_21110</name>
</gene>
<name>A0A0A6UJU9_ACTUT</name>
<sequence>MTNTLPAPSPPPGSTTRARSVAKPVATAVTVPVSRTLLPAPSVIAPAARYRQAPSEGSGAGWPITVRPAGALAQAKPPGRSISTRAAASAAAVTSTLNSTVSPRAGGRDRTAATRAQAAHSLFGAFASADTAHPDPTGGAGGTAIRPQAARTPARNTRATILGAGWLRMDF</sequence>
<keyword evidence="3" id="KW-1185">Reference proteome</keyword>
<dbReference type="EMBL" id="JRTT01000024">
    <property type="protein sequence ID" value="KHD75721.1"/>
    <property type="molecule type" value="Genomic_DNA"/>
</dbReference>
<dbReference type="AlphaFoldDB" id="A0A0A6UJU9"/>
<dbReference type="Proteomes" id="UP000054537">
    <property type="component" value="Unassembled WGS sequence"/>
</dbReference>
<feature type="region of interest" description="Disordered" evidence="1">
    <location>
        <begin position="1"/>
        <end position="23"/>
    </location>
</feature>
<protein>
    <submittedName>
        <fullName evidence="2">Uncharacterized protein</fullName>
    </submittedName>
</protein>
<proteinExistence type="predicted"/>
<accession>A0A0A6UJU9</accession>
<reference evidence="2 3" key="1">
    <citation type="submission" date="2014-10" db="EMBL/GenBank/DDBJ databases">
        <title>Draft genome sequence of Actinoplanes utahensis NRRL 12052.</title>
        <authorList>
            <person name="Velasco-Bucheli B."/>
            <person name="del Cerro C."/>
            <person name="Hormigo D."/>
            <person name="Garcia J.L."/>
            <person name="Acebal C."/>
            <person name="Arroyo M."/>
            <person name="de la Mata I."/>
        </authorList>
    </citation>
    <scope>NUCLEOTIDE SEQUENCE [LARGE SCALE GENOMIC DNA]</scope>
    <source>
        <strain evidence="2 3">NRRL 12052</strain>
    </source>
</reference>
<evidence type="ECO:0000256" key="1">
    <source>
        <dbReference type="SAM" id="MobiDB-lite"/>
    </source>
</evidence>
<feature type="region of interest" description="Disordered" evidence="1">
    <location>
        <begin position="128"/>
        <end position="155"/>
    </location>
</feature>
<organism evidence="2 3">
    <name type="scientific">Actinoplanes utahensis</name>
    <dbReference type="NCBI Taxonomy" id="1869"/>
    <lineage>
        <taxon>Bacteria</taxon>
        <taxon>Bacillati</taxon>
        <taxon>Actinomycetota</taxon>
        <taxon>Actinomycetes</taxon>
        <taxon>Micromonosporales</taxon>
        <taxon>Micromonosporaceae</taxon>
        <taxon>Actinoplanes</taxon>
    </lineage>
</organism>
<evidence type="ECO:0000313" key="3">
    <source>
        <dbReference type="Proteomes" id="UP000054537"/>
    </source>
</evidence>
<feature type="compositionally biased region" description="Low complexity" evidence="1">
    <location>
        <begin position="146"/>
        <end position="155"/>
    </location>
</feature>